<evidence type="ECO:0000313" key="3">
    <source>
        <dbReference type="EMBL" id="VVM08249.1"/>
    </source>
</evidence>
<dbReference type="EMBL" id="CABFUZ020000234">
    <property type="protein sequence ID" value="VVM08249.1"/>
    <property type="molecule type" value="Genomic_DNA"/>
</dbReference>
<evidence type="ECO:0000256" key="1">
    <source>
        <dbReference type="SAM" id="MobiDB-lite"/>
    </source>
</evidence>
<accession>A0A5E6MQ81</accession>
<dbReference type="Proteomes" id="UP000381693">
    <property type="component" value="Unassembled WGS sequence"/>
</dbReference>
<keyword evidence="4" id="KW-1185">Reference proteome</keyword>
<keyword evidence="2" id="KW-0732">Signal</keyword>
<sequence>MGNVLSRVALRASIALLTTTAFAESPVGRSFPLPFSPKLPYDVDRTVVGRLDREGRVLEAQREFDILAWQTFIALNWPATADGKPARDKTIADDSSERVWSFWRPASTIFLPDGARPKPWNPSEASAEENSLFRAKAAWRQHTTSADQNFQAFSGPLVDQNGKWVRYEVLVNNEEFDYIITNRLYSLDGQVEYTQKAADNEIAFPIDSESKHSHGAIEVKFAWKELGPNDDRSRFFTRSIRVQLSEPYSAGQKPPTREIDAGLVGMHIAMRTRSSPEWIWATFEQIDNVRSNPLPGGGQSHPNFFNPHSDAMPNQLPPKNATLDPKTGSPVIEPDPAKATTWIEHLTTTPVQVTRVEVPTQGTLNPLDKQIAVSTAALNAQVQAALRQARSVFQYYELIGTQWPVRPNAPAFAGGNRSAPESITHKTPGDVVPVFLVNTTMETYFQKGLQPAGPLEQDDRLADGAPPIDNTPVFGTESCVGCHYSAGAAVGFRRKEDGGFQLDGNGRRIPIFGQNSHFGKSGNANFSWLLQIEARTAPLPNSAPAKPREPASFIDIGH</sequence>
<protein>
    <recommendedName>
        <fullName evidence="5">Cytochrome c domain-containing protein</fullName>
    </recommendedName>
</protein>
<feature type="region of interest" description="Disordered" evidence="1">
    <location>
        <begin position="539"/>
        <end position="558"/>
    </location>
</feature>
<name>A0A5E6MQ81_9BACT</name>
<evidence type="ECO:0000313" key="4">
    <source>
        <dbReference type="Proteomes" id="UP000381693"/>
    </source>
</evidence>
<dbReference type="AlphaFoldDB" id="A0A5E6MQ81"/>
<evidence type="ECO:0000256" key="2">
    <source>
        <dbReference type="SAM" id="SignalP"/>
    </source>
</evidence>
<evidence type="ECO:0008006" key="5">
    <source>
        <dbReference type="Google" id="ProtNLM"/>
    </source>
</evidence>
<reference evidence="3" key="1">
    <citation type="submission" date="2019-09" db="EMBL/GenBank/DDBJ databases">
        <authorList>
            <person name="Cremers G."/>
        </authorList>
    </citation>
    <scope>NUCLEOTIDE SEQUENCE [LARGE SCALE GENOMIC DNA]</scope>
    <source>
        <strain evidence="3">3B</strain>
    </source>
</reference>
<proteinExistence type="predicted"/>
<feature type="chain" id="PRO_5022724320" description="Cytochrome c domain-containing protein" evidence="2">
    <location>
        <begin position="24"/>
        <end position="558"/>
    </location>
</feature>
<comment type="caution">
    <text evidence="3">The sequence shown here is derived from an EMBL/GenBank/DDBJ whole genome shotgun (WGS) entry which is preliminary data.</text>
</comment>
<gene>
    <name evidence="3" type="ORF">MAMC_02023</name>
</gene>
<feature type="signal peptide" evidence="2">
    <location>
        <begin position="1"/>
        <end position="23"/>
    </location>
</feature>
<organism evidence="3 4">
    <name type="scientific">Methylacidimicrobium cyclopophantes</name>
    <dbReference type="NCBI Taxonomy" id="1041766"/>
    <lineage>
        <taxon>Bacteria</taxon>
        <taxon>Pseudomonadati</taxon>
        <taxon>Verrucomicrobiota</taxon>
        <taxon>Methylacidimicrobium</taxon>
    </lineage>
</organism>